<proteinExistence type="predicted"/>
<protein>
    <submittedName>
        <fullName evidence="8">Lachesin-like</fullName>
    </submittedName>
</protein>
<evidence type="ECO:0000313" key="8">
    <source>
        <dbReference type="RefSeq" id="XP_017779904.1"/>
    </source>
</evidence>
<dbReference type="PANTHER" id="PTHR12231:SF253">
    <property type="entry name" value="DPR-INTERACTING PROTEIN ETA, ISOFORM B-RELATED"/>
    <property type="match status" value="1"/>
</dbReference>
<dbReference type="PROSITE" id="PS50835">
    <property type="entry name" value="IG_LIKE"/>
    <property type="match status" value="3"/>
</dbReference>
<dbReference type="SMART" id="SM00408">
    <property type="entry name" value="IGc2"/>
    <property type="match status" value="3"/>
</dbReference>
<dbReference type="Pfam" id="PF13927">
    <property type="entry name" value="Ig_3"/>
    <property type="match status" value="2"/>
</dbReference>
<dbReference type="PANTHER" id="PTHR12231">
    <property type="entry name" value="CTX-RELATED TYPE I TRANSMEMBRANE PROTEIN"/>
    <property type="match status" value="1"/>
</dbReference>
<feature type="domain" description="Ig-like" evidence="6">
    <location>
        <begin position="132"/>
        <end position="217"/>
    </location>
</feature>
<sequence>MDDKHVHVKISAIALVLTILSTAAIHLDNPNFSQPIANVTAAVGREAILECVVQNLGVYKVAWLRVDTQTILTIHSHIITKNHRIGVTHSEYKTWYLHIKEVRESDMGWYMCQINTDPMKSQIGYLDVVVPPDIIDYQTSPDMVIQEGLNVSLRCVARGSPTPTIVWRRESGETIPGDDAGASGSVLNINRVSRKQMGPYLCIASNGVPPSVSKRITLIVHFPPMIWIQYQLIGAYDGQHITLECHSEAYPKSINYWTRDTGDIVPRNEKYEPILEHDTYKVHMKLIINKIEPGDYGIYKCISKNAIGETDGTINVYRIPRPAFSNKTSMHRKKNNSMSNDVTYQLGSSTADRPGPLFLGDEQGSGTRIVGNSRILLFVIAFMFYVILY</sequence>
<dbReference type="SUPFAM" id="SSF48726">
    <property type="entry name" value="Immunoglobulin"/>
    <property type="match status" value="3"/>
</dbReference>
<dbReference type="InterPro" id="IPR013098">
    <property type="entry name" value="Ig_I-set"/>
</dbReference>
<dbReference type="InterPro" id="IPR051170">
    <property type="entry name" value="Neural/epithelial_adhesion"/>
</dbReference>
<dbReference type="Proteomes" id="UP000695000">
    <property type="component" value="Unplaced"/>
</dbReference>
<feature type="transmembrane region" description="Helical" evidence="5">
    <location>
        <begin position="369"/>
        <end position="388"/>
    </location>
</feature>
<dbReference type="InterPro" id="IPR013783">
    <property type="entry name" value="Ig-like_fold"/>
</dbReference>
<keyword evidence="7" id="KW-1185">Reference proteome</keyword>
<evidence type="ECO:0000256" key="2">
    <source>
        <dbReference type="ARBA" id="ARBA00022737"/>
    </source>
</evidence>
<keyword evidence="3" id="KW-1015">Disulfide bond</keyword>
<keyword evidence="5" id="KW-0812">Transmembrane</keyword>
<evidence type="ECO:0000259" key="6">
    <source>
        <dbReference type="PROSITE" id="PS50835"/>
    </source>
</evidence>
<evidence type="ECO:0000313" key="7">
    <source>
        <dbReference type="Proteomes" id="UP000695000"/>
    </source>
</evidence>
<evidence type="ECO:0000256" key="5">
    <source>
        <dbReference type="SAM" id="Phobius"/>
    </source>
</evidence>
<dbReference type="Pfam" id="PF07679">
    <property type="entry name" value="I-set"/>
    <property type="match status" value="1"/>
</dbReference>
<keyword evidence="4" id="KW-0393">Immunoglobulin domain</keyword>
<evidence type="ECO:0000256" key="3">
    <source>
        <dbReference type="ARBA" id="ARBA00023157"/>
    </source>
</evidence>
<accession>A0ABM1MZA4</accession>
<feature type="domain" description="Ig-like" evidence="6">
    <location>
        <begin position="30"/>
        <end position="124"/>
    </location>
</feature>
<keyword evidence="5" id="KW-0472">Membrane</keyword>
<organism evidence="7 8">
    <name type="scientific">Nicrophorus vespilloides</name>
    <name type="common">Boreal carrion beetle</name>
    <dbReference type="NCBI Taxonomy" id="110193"/>
    <lineage>
        <taxon>Eukaryota</taxon>
        <taxon>Metazoa</taxon>
        <taxon>Ecdysozoa</taxon>
        <taxon>Arthropoda</taxon>
        <taxon>Hexapoda</taxon>
        <taxon>Insecta</taxon>
        <taxon>Pterygota</taxon>
        <taxon>Neoptera</taxon>
        <taxon>Endopterygota</taxon>
        <taxon>Coleoptera</taxon>
        <taxon>Polyphaga</taxon>
        <taxon>Staphyliniformia</taxon>
        <taxon>Silphidae</taxon>
        <taxon>Nicrophorinae</taxon>
        <taxon>Nicrophorus</taxon>
    </lineage>
</organism>
<dbReference type="InterPro" id="IPR003599">
    <property type="entry name" value="Ig_sub"/>
</dbReference>
<dbReference type="InterPro" id="IPR003598">
    <property type="entry name" value="Ig_sub2"/>
</dbReference>
<dbReference type="RefSeq" id="XP_017779904.1">
    <property type="nucleotide sequence ID" value="XM_017924415.1"/>
</dbReference>
<gene>
    <name evidence="8" type="primary">LOC108565126</name>
</gene>
<dbReference type="Gene3D" id="2.60.40.10">
    <property type="entry name" value="Immunoglobulins"/>
    <property type="match status" value="3"/>
</dbReference>
<evidence type="ECO:0000256" key="1">
    <source>
        <dbReference type="ARBA" id="ARBA00022729"/>
    </source>
</evidence>
<dbReference type="InterPro" id="IPR036179">
    <property type="entry name" value="Ig-like_dom_sf"/>
</dbReference>
<keyword evidence="2" id="KW-0677">Repeat</keyword>
<feature type="domain" description="Ig-like" evidence="6">
    <location>
        <begin position="223"/>
        <end position="315"/>
    </location>
</feature>
<keyword evidence="1" id="KW-0732">Signal</keyword>
<name>A0ABM1MZA4_NICVS</name>
<dbReference type="SMART" id="SM00409">
    <property type="entry name" value="IG"/>
    <property type="match status" value="3"/>
</dbReference>
<dbReference type="InterPro" id="IPR007110">
    <property type="entry name" value="Ig-like_dom"/>
</dbReference>
<dbReference type="GeneID" id="108565126"/>
<reference evidence="8" key="1">
    <citation type="submission" date="2025-08" db="UniProtKB">
        <authorList>
            <consortium name="RefSeq"/>
        </authorList>
    </citation>
    <scope>IDENTIFICATION</scope>
    <source>
        <tissue evidence="8">Whole Larva</tissue>
    </source>
</reference>
<keyword evidence="5" id="KW-1133">Transmembrane helix</keyword>
<evidence type="ECO:0000256" key="4">
    <source>
        <dbReference type="ARBA" id="ARBA00023319"/>
    </source>
</evidence>